<dbReference type="EMBL" id="CAIIXF020000008">
    <property type="protein sequence ID" value="CAH1792940.1"/>
    <property type="molecule type" value="Genomic_DNA"/>
</dbReference>
<name>A0A8S4PIR0_OWEFU</name>
<dbReference type="Pfam" id="PF00003">
    <property type="entry name" value="7tm_3"/>
    <property type="match status" value="1"/>
</dbReference>
<dbReference type="InterPro" id="IPR000337">
    <property type="entry name" value="GPCR_3"/>
</dbReference>
<accession>A0A8S4PIR0</accession>
<keyword evidence="5" id="KW-0325">Glycoprotein</keyword>
<keyword evidence="2 6" id="KW-0812">Transmembrane</keyword>
<reference evidence="8" key="1">
    <citation type="submission" date="2022-03" db="EMBL/GenBank/DDBJ databases">
        <authorList>
            <person name="Martin C."/>
        </authorList>
    </citation>
    <scope>NUCLEOTIDE SEQUENCE</scope>
</reference>
<evidence type="ECO:0000256" key="6">
    <source>
        <dbReference type="SAM" id="Phobius"/>
    </source>
</evidence>
<evidence type="ECO:0000256" key="3">
    <source>
        <dbReference type="ARBA" id="ARBA00022989"/>
    </source>
</evidence>
<dbReference type="InterPro" id="IPR017978">
    <property type="entry name" value="GPCR_3_C"/>
</dbReference>
<dbReference type="GO" id="GO:0016020">
    <property type="term" value="C:membrane"/>
    <property type="evidence" value="ECO:0007669"/>
    <property type="project" value="UniProtKB-SubCell"/>
</dbReference>
<dbReference type="Proteomes" id="UP000749559">
    <property type="component" value="Unassembled WGS sequence"/>
</dbReference>
<comment type="subcellular location">
    <subcellularLocation>
        <location evidence="1">Membrane</location>
        <topology evidence="1">Multi-pass membrane protein</topology>
    </subcellularLocation>
</comment>
<evidence type="ECO:0000256" key="2">
    <source>
        <dbReference type="ARBA" id="ARBA00022692"/>
    </source>
</evidence>
<feature type="domain" description="G-protein coupled receptors family 3 profile" evidence="7">
    <location>
        <begin position="1"/>
        <end position="145"/>
    </location>
</feature>
<dbReference type="AlphaFoldDB" id="A0A8S4PIR0"/>
<evidence type="ECO:0000256" key="4">
    <source>
        <dbReference type="ARBA" id="ARBA00023136"/>
    </source>
</evidence>
<feature type="transmembrane region" description="Helical" evidence="6">
    <location>
        <begin position="116"/>
        <end position="140"/>
    </location>
</feature>
<feature type="transmembrane region" description="Helical" evidence="6">
    <location>
        <begin position="46"/>
        <end position="69"/>
    </location>
</feature>
<keyword evidence="3 6" id="KW-1133">Transmembrane helix</keyword>
<evidence type="ECO:0000256" key="1">
    <source>
        <dbReference type="ARBA" id="ARBA00004141"/>
    </source>
</evidence>
<evidence type="ECO:0000256" key="5">
    <source>
        <dbReference type="ARBA" id="ARBA00023180"/>
    </source>
</evidence>
<dbReference type="InterPro" id="IPR050726">
    <property type="entry name" value="mGluR"/>
</dbReference>
<feature type="transmembrane region" description="Helical" evidence="6">
    <location>
        <begin position="7"/>
        <end position="26"/>
    </location>
</feature>
<dbReference type="PRINTS" id="PR00248">
    <property type="entry name" value="GPCRMGR"/>
</dbReference>
<sequence length="181" mass="20363">MVITMALIVIQIGITIGVLVTAPPNMTKKMPVESEKYVELSCDFPVWSMIISIIFNLLLVLATATLAFLTRKLPDNFNETMHILLSVCATVFLWLSFIPTYFITDRAKHQQMLFSVMFLLTGAVSILCLFAPRIYAVIFVDESKIKFSSTFAFKQQIKTFEKDNGQTSTLSSVESVNMSKL</sequence>
<keyword evidence="9" id="KW-1185">Reference proteome</keyword>
<evidence type="ECO:0000313" key="9">
    <source>
        <dbReference type="Proteomes" id="UP000749559"/>
    </source>
</evidence>
<proteinExistence type="predicted"/>
<keyword evidence="4 6" id="KW-0472">Membrane</keyword>
<organism evidence="8 9">
    <name type="scientific">Owenia fusiformis</name>
    <name type="common">Polychaete worm</name>
    <dbReference type="NCBI Taxonomy" id="6347"/>
    <lineage>
        <taxon>Eukaryota</taxon>
        <taxon>Metazoa</taxon>
        <taxon>Spiralia</taxon>
        <taxon>Lophotrochozoa</taxon>
        <taxon>Annelida</taxon>
        <taxon>Polychaeta</taxon>
        <taxon>Sedentaria</taxon>
        <taxon>Canalipalpata</taxon>
        <taxon>Sabellida</taxon>
        <taxon>Oweniida</taxon>
        <taxon>Oweniidae</taxon>
        <taxon>Owenia</taxon>
    </lineage>
</organism>
<dbReference type="OrthoDB" id="5984008at2759"/>
<evidence type="ECO:0000259" key="7">
    <source>
        <dbReference type="PROSITE" id="PS50259"/>
    </source>
</evidence>
<feature type="transmembrane region" description="Helical" evidence="6">
    <location>
        <begin position="81"/>
        <end position="104"/>
    </location>
</feature>
<protein>
    <recommendedName>
        <fullName evidence="7">G-protein coupled receptors family 3 profile domain-containing protein</fullName>
    </recommendedName>
</protein>
<dbReference type="PROSITE" id="PS50259">
    <property type="entry name" value="G_PROTEIN_RECEP_F3_4"/>
    <property type="match status" value="1"/>
</dbReference>
<dbReference type="PANTHER" id="PTHR24060">
    <property type="entry name" value="METABOTROPIC GLUTAMATE RECEPTOR"/>
    <property type="match status" value="1"/>
</dbReference>
<evidence type="ECO:0000313" key="8">
    <source>
        <dbReference type="EMBL" id="CAH1792940.1"/>
    </source>
</evidence>
<comment type="caution">
    <text evidence="8">The sequence shown here is derived from an EMBL/GenBank/DDBJ whole genome shotgun (WGS) entry which is preliminary data.</text>
</comment>
<gene>
    <name evidence="8" type="ORF">OFUS_LOCUS17851</name>
</gene>
<dbReference type="GO" id="GO:0004930">
    <property type="term" value="F:G protein-coupled receptor activity"/>
    <property type="evidence" value="ECO:0007669"/>
    <property type="project" value="InterPro"/>
</dbReference>